<dbReference type="EMBL" id="CADEBD010000289">
    <property type="protein sequence ID" value="CAB3231918.1"/>
    <property type="molecule type" value="Genomic_DNA"/>
</dbReference>
<comment type="caution">
    <text evidence="1">The sequence shown here is derived from an EMBL/GenBank/DDBJ whole genome shotgun (WGS) entry which is preliminary data.</text>
</comment>
<reference evidence="3 4" key="1">
    <citation type="submission" date="2020-04" db="EMBL/GenBank/DDBJ databases">
        <authorList>
            <person name="Wallbank WR R."/>
            <person name="Pardo Diaz C."/>
            <person name="Kozak K."/>
            <person name="Martin S."/>
            <person name="Jiggins C."/>
            <person name="Moest M."/>
            <person name="Warren A I."/>
            <person name="Byers J.R.P. K."/>
            <person name="Montejo-Kovacevich G."/>
            <person name="Yen C E."/>
        </authorList>
    </citation>
    <scope>NUCLEOTIDE SEQUENCE [LARGE SCALE GENOMIC DNA]</scope>
</reference>
<dbReference type="EMBL" id="CADEBC010000555">
    <property type="protein sequence ID" value="CAB3252448.1"/>
    <property type="molecule type" value="Genomic_DNA"/>
</dbReference>
<protein>
    <submittedName>
        <fullName evidence="1">Uncharacterized protein</fullName>
    </submittedName>
</protein>
<keyword evidence="3" id="KW-1185">Reference proteome</keyword>
<organism evidence="1 4">
    <name type="scientific">Arctia plantaginis</name>
    <name type="common">Wood tiger moth</name>
    <name type="synonym">Phalaena plantaginis</name>
    <dbReference type="NCBI Taxonomy" id="874455"/>
    <lineage>
        <taxon>Eukaryota</taxon>
        <taxon>Metazoa</taxon>
        <taxon>Ecdysozoa</taxon>
        <taxon>Arthropoda</taxon>
        <taxon>Hexapoda</taxon>
        <taxon>Insecta</taxon>
        <taxon>Pterygota</taxon>
        <taxon>Neoptera</taxon>
        <taxon>Endopterygota</taxon>
        <taxon>Lepidoptera</taxon>
        <taxon>Glossata</taxon>
        <taxon>Ditrysia</taxon>
        <taxon>Noctuoidea</taxon>
        <taxon>Erebidae</taxon>
        <taxon>Arctiinae</taxon>
        <taxon>Arctia</taxon>
    </lineage>
</organism>
<gene>
    <name evidence="2" type="ORF">APLA_LOCUS13548</name>
    <name evidence="1" type="ORF">APLA_LOCUS5408</name>
</gene>
<evidence type="ECO:0000313" key="4">
    <source>
        <dbReference type="Proteomes" id="UP000494256"/>
    </source>
</evidence>
<proteinExistence type="predicted"/>
<dbReference type="Proteomes" id="UP000494256">
    <property type="component" value="Unassembled WGS sequence"/>
</dbReference>
<evidence type="ECO:0000313" key="2">
    <source>
        <dbReference type="EMBL" id="CAB3252448.1"/>
    </source>
</evidence>
<dbReference type="AlphaFoldDB" id="A0A8S0ZFS9"/>
<dbReference type="OrthoDB" id="71166at2759"/>
<evidence type="ECO:0000313" key="1">
    <source>
        <dbReference type="EMBL" id="CAB3231918.1"/>
    </source>
</evidence>
<sequence length="70" mass="8124">MNDISDEVTDEENEEESRIKQGHYIMVKFPGKKRHYKYVCIVQKVTKTEIEVMAIVACDESKTVFKAKAN</sequence>
<dbReference type="Proteomes" id="UP000494106">
    <property type="component" value="Unassembled WGS sequence"/>
</dbReference>
<evidence type="ECO:0000313" key="3">
    <source>
        <dbReference type="Proteomes" id="UP000494106"/>
    </source>
</evidence>
<name>A0A8S0ZFS9_ARCPL</name>
<accession>A0A8S0ZFS9</accession>